<comment type="similarity">
    <text evidence="1">Belongs to the Tdpoz family.</text>
</comment>
<dbReference type="Gene3D" id="1.25.40.420">
    <property type="match status" value="1"/>
</dbReference>
<dbReference type="InterPro" id="IPR045005">
    <property type="entry name" value="BPM1-6"/>
</dbReference>
<accession>A0A5J9V6K4</accession>
<dbReference type="OrthoDB" id="682365at2759"/>
<dbReference type="Gramene" id="TVU31138">
    <property type="protein sequence ID" value="TVU31138"/>
    <property type="gene ID" value="EJB05_22809"/>
</dbReference>
<protein>
    <recommendedName>
        <fullName evidence="2">BPM/SPOP BACK domain-containing protein</fullName>
    </recommendedName>
</protein>
<comment type="caution">
    <text evidence="3">The sequence shown here is derived from an EMBL/GenBank/DDBJ whole genome shotgun (WGS) entry which is preliminary data.</text>
</comment>
<dbReference type="PANTHER" id="PTHR26379:SF429">
    <property type="entry name" value="OS10G0428900 PROTEIN"/>
    <property type="match status" value="1"/>
</dbReference>
<feature type="non-terminal residue" evidence="3">
    <location>
        <position position="1"/>
    </location>
</feature>
<feature type="non-terminal residue" evidence="3">
    <location>
        <position position="81"/>
    </location>
</feature>
<evidence type="ECO:0000256" key="1">
    <source>
        <dbReference type="ARBA" id="ARBA00010846"/>
    </source>
</evidence>
<evidence type="ECO:0000259" key="2">
    <source>
        <dbReference type="Pfam" id="PF24570"/>
    </source>
</evidence>
<dbReference type="PANTHER" id="PTHR26379">
    <property type="entry name" value="BTB/POZ AND MATH DOMAIN-CONTAINING PROTEIN 1"/>
    <property type="match status" value="1"/>
</dbReference>
<dbReference type="InterPro" id="IPR056423">
    <property type="entry name" value="BACK_BPM_SPOP"/>
</dbReference>
<evidence type="ECO:0000313" key="3">
    <source>
        <dbReference type="EMBL" id="TVU31138.1"/>
    </source>
</evidence>
<sequence length="81" mass="9329">MFQHLLVAADRYNVERLKFICEEKLCRHSGHDHNCHGLKNACFSFLSSPANLRRVMSSDGFDHMRRSCPSVMNMVAMLCNL</sequence>
<proteinExistence type="inferred from homology"/>
<dbReference type="AlphaFoldDB" id="A0A5J9V6K4"/>
<keyword evidence="4" id="KW-1185">Reference proteome</keyword>
<feature type="domain" description="BPM/SPOP BACK" evidence="2">
    <location>
        <begin position="32"/>
        <end position="73"/>
    </location>
</feature>
<name>A0A5J9V6K4_9POAL</name>
<gene>
    <name evidence="3" type="ORF">EJB05_22809</name>
</gene>
<organism evidence="3 4">
    <name type="scientific">Eragrostis curvula</name>
    <name type="common">weeping love grass</name>
    <dbReference type="NCBI Taxonomy" id="38414"/>
    <lineage>
        <taxon>Eukaryota</taxon>
        <taxon>Viridiplantae</taxon>
        <taxon>Streptophyta</taxon>
        <taxon>Embryophyta</taxon>
        <taxon>Tracheophyta</taxon>
        <taxon>Spermatophyta</taxon>
        <taxon>Magnoliopsida</taxon>
        <taxon>Liliopsida</taxon>
        <taxon>Poales</taxon>
        <taxon>Poaceae</taxon>
        <taxon>PACMAD clade</taxon>
        <taxon>Chloridoideae</taxon>
        <taxon>Eragrostideae</taxon>
        <taxon>Eragrostidinae</taxon>
        <taxon>Eragrostis</taxon>
    </lineage>
</organism>
<evidence type="ECO:0000313" key="4">
    <source>
        <dbReference type="Proteomes" id="UP000324897"/>
    </source>
</evidence>
<reference evidence="3 4" key="1">
    <citation type="journal article" date="2019" name="Sci. Rep.">
        <title>A high-quality genome of Eragrostis curvula grass provides insights into Poaceae evolution and supports new strategies to enhance forage quality.</title>
        <authorList>
            <person name="Carballo J."/>
            <person name="Santos B.A.C.M."/>
            <person name="Zappacosta D."/>
            <person name="Garbus I."/>
            <person name="Selva J.P."/>
            <person name="Gallo C.A."/>
            <person name="Diaz A."/>
            <person name="Albertini E."/>
            <person name="Caccamo M."/>
            <person name="Echenique V."/>
        </authorList>
    </citation>
    <scope>NUCLEOTIDE SEQUENCE [LARGE SCALE GENOMIC DNA]</scope>
    <source>
        <strain evidence="4">cv. Victoria</strain>
        <tissue evidence="3">Leaf</tissue>
    </source>
</reference>
<dbReference type="GO" id="GO:0016567">
    <property type="term" value="P:protein ubiquitination"/>
    <property type="evidence" value="ECO:0007669"/>
    <property type="project" value="InterPro"/>
</dbReference>
<dbReference type="Proteomes" id="UP000324897">
    <property type="component" value="Chromosome 1"/>
</dbReference>
<dbReference type="EMBL" id="RWGY01000011">
    <property type="protein sequence ID" value="TVU31138.1"/>
    <property type="molecule type" value="Genomic_DNA"/>
</dbReference>
<dbReference type="Pfam" id="PF24570">
    <property type="entry name" value="BACK_BPM_SPOP"/>
    <property type="match status" value="1"/>
</dbReference>